<dbReference type="InterPro" id="IPR001054">
    <property type="entry name" value="A/G_cyclase"/>
</dbReference>
<dbReference type="Proteomes" id="UP000004947">
    <property type="component" value="Unassembled WGS sequence"/>
</dbReference>
<name>A6DFE1_9BACT</name>
<dbReference type="PROSITE" id="PS50125">
    <property type="entry name" value="GUANYLATE_CYCLASE_2"/>
    <property type="match status" value="1"/>
</dbReference>
<comment type="caution">
    <text evidence="3">The sequence shown here is derived from an EMBL/GenBank/DDBJ whole genome shotgun (WGS) entry which is preliminary data.</text>
</comment>
<dbReference type="Pfam" id="PF00498">
    <property type="entry name" value="FHA"/>
    <property type="match status" value="1"/>
</dbReference>
<dbReference type="SUPFAM" id="SSF49879">
    <property type="entry name" value="SMAD/FHA domain"/>
    <property type="match status" value="1"/>
</dbReference>
<dbReference type="PROSITE" id="PS50006">
    <property type="entry name" value="FHA_DOMAIN"/>
    <property type="match status" value="1"/>
</dbReference>
<dbReference type="SMART" id="SM00044">
    <property type="entry name" value="CYCc"/>
    <property type="match status" value="1"/>
</dbReference>
<dbReference type="CDD" id="cd07302">
    <property type="entry name" value="CHD"/>
    <property type="match status" value="1"/>
</dbReference>
<sequence length="313" mass="35078">MTSFVEIFNSDQSSQKVPCLPITPIGRDSTNVVQLSDPLCSRNHAVINYVGKDNYYLIDMGSRNGVYLNNQRVINPTLLSDQDTVTIGTTKIIFHKHKNAPTGDIDSYDYGEVKLNSEIRSVIILVADIRNFTQMSETLPIETLTKAMTYWFKATRNIIERNFGVVDKFIGDCVLAKWELKRPDPAAVPLILDAAYDIHQLTKTLPKIHPGIPKDIDIGCGINMGSVAMSENTILGDVVNTAFRLEEASKTLHGNVVMCQSFYSLRDSEALKREYKIAVKGKTRRLMVSSMSFDELANWLKETPNPFRPVAKS</sequence>
<dbReference type="PANTHER" id="PTHR43081">
    <property type="entry name" value="ADENYLATE CYCLASE, TERMINAL-DIFFERENTIATION SPECIFIC-RELATED"/>
    <property type="match status" value="1"/>
</dbReference>
<dbReference type="AlphaFoldDB" id="A6DFE1"/>
<dbReference type="Gene3D" id="3.30.70.1230">
    <property type="entry name" value="Nucleotide cyclase"/>
    <property type="match status" value="1"/>
</dbReference>
<dbReference type="SMART" id="SM00240">
    <property type="entry name" value="FHA"/>
    <property type="match status" value="1"/>
</dbReference>
<dbReference type="GO" id="GO:0004016">
    <property type="term" value="F:adenylate cyclase activity"/>
    <property type="evidence" value="ECO:0007669"/>
    <property type="project" value="UniProtKB-ARBA"/>
</dbReference>
<dbReference type="Gene3D" id="2.60.200.20">
    <property type="match status" value="1"/>
</dbReference>
<dbReference type="Pfam" id="PF00211">
    <property type="entry name" value="Guanylate_cyc"/>
    <property type="match status" value="1"/>
</dbReference>
<dbReference type="EMBL" id="ABCK01000001">
    <property type="protein sequence ID" value="EDM29521.1"/>
    <property type="molecule type" value="Genomic_DNA"/>
</dbReference>
<dbReference type="InterPro" id="IPR029787">
    <property type="entry name" value="Nucleotide_cyclase"/>
</dbReference>
<accession>A6DFE1</accession>
<dbReference type="InterPro" id="IPR050697">
    <property type="entry name" value="Adenylyl/Guanylyl_Cyclase_3/4"/>
</dbReference>
<feature type="domain" description="FHA" evidence="1">
    <location>
        <begin position="23"/>
        <end position="73"/>
    </location>
</feature>
<dbReference type="InterPro" id="IPR000253">
    <property type="entry name" value="FHA_dom"/>
</dbReference>
<evidence type="ECO:0000313" key="4">
    <source>
        <dbReference type="Proteomes" id="UP000004947"/>
    </source>
</evidence>
<feature type="domain" description="Guanylate cyclase" evidence="2">
    <location>
        <begin position="123"/>
        <end position="246"/>
    </location>
</feature>
<dbReference type="eggNOG" id="COG2114">
    <property type="taxonomic scope" value="Bacteria"/>
</dbReference>
<dbReference type="PANTHER" id="PTHR43081:SF1">
    <property type="entry name" value="ADENYLATE CYCLASE, TERMINAL-DIFFERENTIATION SPECIFIC"/>
    <property type="match status" value="1"/>
</dbReference>
<dbReference type="OrthoDB" id="337251at2"/>
<dbReference type="GO" id="GO:0009190">
    <property type="term" value="P:cyclic nucleotide biosynthetic process"/>
    <property type="evidence" value="ECO:0007669"/>
    <property type="project" value="InterPro"/>
</dbReference>
<organism evidence="3 4">
    <name type="scientific">Lentisphaera araneosa HTCC2155</name>
    <dbReference type="NCBI Taxonomy" id="313628"/>
    <lineage>
        <taxon>Bacteria</taxon>
        <taxon>Pseudomonadati</taxon>
        <taxon>Lentisphaerota</taxon>
        <taxon>Lentisphaeria</taxon>
        <taxon>Lentisphaerales</taxon>
        <taxon>Lentisphaeraceae</taxon>
        <taxon>Lentisphaera</taxon>
    </lineage>
</organism>
<dbReference type="STRING" id="313628.LNTAR_17263"/>
<dbReference type="SUPFAM" id="SSF55073">
    <property type="entry name" value="Nucleotide cyclase"/>
    <property type="match status" value="1"/>
</dbReference>
<keyword evidence="4" id="KW-1185">Reference proteome</keyword>
<protein>
    <submittedName>
        <fullName evidence="3">Adenylate cyclase, putative</fullName>
    </submittedName>
</protein>
<proteinExistence type="predicted"/>
<dbReference type="eggNOG" id="COG1716">
    <property type="taxonomic scope" value="Bacteria"/>
</dbReference>
<dbReference type="InterPro" id="IPR008984">
    <property type="entry name" value="SMAD_FHA_dom_sf"/>
</dbReference>
<dbReference type="RefSeq" id="WP_007276643.1">
    <property type="nucleotide sequence ID" value="NZ_ABCK01000001.1"/>
</dbReference>
<evidence type="ECO:0000259" key="2">
    <source>
        <dbReference type="PROSITE" id="PS50125"/>
    </source>
</evidence>
<dbReference type="GO" id="GO:0035556">
    <property type="term" value="P:intracellular signal transduction"/>
    <property type="evidence" value="ECO:0007669"/>
    <property type="project" value="InterPro"/>
</dbReference>
<gene>
    <name evidence="3" type="ORF">LNTAR_17263</name>
</gene>
<evidence type="ECO:0000259" key="1">
    <source>
        <dbReference type="PROSITE" id="PS50006"/>
    </source>
</evidence>
<reference evidence="3 4" key="1">
    <citation type="journal article" date="2010" name="J. Bacteriol.">
        <title>Genome sequence of Lentisphaera araneosa HTCC2155T, the type species of the order Lentisphaerales in the phylum Lentisphaerae.</title>
        <authorList>
            <person name="Thrash J.C."/>
            <person name="Cho J.C."/>
            <person name="Vergin K.L."/>
            <person name="Morris R.M."/>
            <person name="Giovannoni S.J."/>
        </authorList>
    </citation>
    <scope>NUCLEOTIDE SEQUENCE [LARGE SCALE GENOMIC DNA]</scope>
    <source>
        <strain evidence="3 4">HTCC2155</strain>
    </source>
</reference>
<evidence type="ECO:0000313" key="3">
    <source>
        <dbReference type="EMBL" id="EDM29521.1"/>
    </source>
</evidence>
<dbReference type="CDD" id="cd00060">
    <property type="entry name" value="FHA"/>
    <property type="match status" value="1"/>
</dbReference>